<organism evidence="1 2">
    <name type="scientific">Paspalum notatum var. saurae</name>
    <dbReference type="NCBI Taxonomy" id="547442"/>
    <lineage>
        <taxon>Eukaryota</taxon>
        <taxon>Viridiplantae</taxon>
        <taxon>Streptophyta</taxon>
        <taxon>Embryophyta</taxon>
        <taxon>Tracheophyta</taxon>
        <taxon>Spermatophyta</taxon>
        <taxon>Magnoliopsida</taxon>
        <taxon>Liliopsida</taxon>
        <taxon>Poales</taxon>
        <taxon>Poaceae</taxon>
        <taxon>PACMAD clade</taxon>
        <taxon>Panicoideae</taxon>
        <taxon>Andropogonodae</taxon>
        <taxon>Paspaleae</taxon>
        <taxon>Paspalinae</taxon>
        <taxon>Paspalum</taxon>
    </lineage>
</organism>
<keyword evidence="2" id="KW-1185">Reference proteome</keyword>
<name>A0AAQ3ULK1_PASNO</name>
<evidence type="ECO:0000313" key="2">
    <source>
        <dbReference type="Proteomes" id="UP001341281"/>
    </source>
</evidence>
<reference evidence="1 2" key="1">
    <citation type="submission" date="2024-02" db="EMBL/GenBank/DDBJ databases">
        <title>High-quality chromosome-scale genome assembly of Pensacola bahiagrass (Paspalum notatum Flugge var. saurae).</title>
        <authorList>
            <person name="Vega J.M."/>
            <person name="Podio M."/>
            <person name="Orjuela J."/>
            <person name="Siena L.A."/>
            <person name="Pessino S.C."/>
            <person name="Combes M.C."/>
            <person name="Mariac C."/>
            <person name="Albertini E."/>
            <person name="Pupilli F."/>
            <person name="Ortiz J.P.A."/>
            <person name="Leblanc O."/>
        </authorList>
    </citation>
    <scope>NUCLEOTIDE SEQUENCE [LARGE SCALE GENOMIC DNA]</scope>
    <source>
        <strain evidence="1">R1</strain>
        <tissue evidence="1">Leaf</tissue>
    </source>
</reference>
<dbReference type="InterPro" id="IPR006734">
    <property type="entry name" value="PLATZ"/>
</dbReference>
<gene>
    <name evidence="1" type="ORF">U9M48_040356</name>
</gene>
<dbReference type="Pfam" id="PF04640">
    <property type="entry name" value="PLATZ"/>
    <property type="match status" value="1"/>
</dbReference>
<sequence length="151" mass="16830">MARCATENKFLGAMPGARCSEQGREVHVLHELFQRELPIALMTSPGTTCLLRSGAMCTALLSRTWSLNIDVSRIHTYVINGRNVVCLRPMNRSKQFRPQAGTPRCLTCDCWLRNVPHLFCSLTCKEKVDVSQDDFPGPEAESFAIGATRIC</sequence>
<evidence type="ECO:0000313" key="1">
    <source>
        <dbReference type="EMBL" id="WVZ94469.1"/>
    </source>
</evidence>
<proteinExistence type="predicted"/>
<dbReference type="AlphaFoldDB" id="A0AAQ3ULK1"/>
<dbReference type="EMBL" id="CP144753">
    <property type="protein sequence ID" value="WVZ94469.1"/>
    <property type="molecule type" value="Genomic_DNA"/>
</dbReference>
<protein>
    <submittedName>
        <fullName evidence="1">Uncharacterized protein</fullName>
    </submittedName>
</protein>
<accession>A0AAQ3ULK1</accession>
<dbReference type="Proteomes" id="UP001341281">
    <property type="component" value="Chromosome 09"/>
</dbReference>